<dbReference type="Proteomes" id="UP000009080">
    <property type="component" value="Chromosome"/>
</dbReference>
<dbReference type="eggNOG" id="ENOG5032SUN">
    <property type="taxonomic scope" value="Bacteria"/>
</dbReference>
<sequence length="142" mass="16025">MADLHIDDFCRDTAKTLVMLYNRFPQRTTVYVEDIAGPDQPDEFGLHSPRFTAGFHALLWLAETDYIRFSDVIRQEAVEDATLTHRSFLFLSGPASFSPPAGPADHPLDTRIAQIKDALATRSSDYLRTLMLELMAASRNHN</sequence>
<organism evidence="1 2">
    <name type="scientific">Teredinibacter turnerae (strain ATCC 39867 / T7901)</name>
    <dbReference type="NCBI Taxonomy" id="377629"/>
    <lineage>
        <taxon>Bacteria</taxon>
        <taxon>Pseudomonadati</taxon>
        <taxon>Pseudomonadota</taxon>
        <taxon>Gammaproteobacteria</taxon>
        <taxon>Cellvibrionales</taxon>
        <taxon>Cellvibrionaceae</taxon>
        <taxon>Teredinibacter</taxon>
    </lineage>
</organism>
<reference evidence="1 2" key="1">
    <citation type="journal article" date="2009" name="PLoS ONE">
        <title>The complete genome of Teredinibacter turnerae T7901: an intracellular endosymbiont of marine wood-boring bivalves (shipworms).</title>
        <authorList>
            <person name="Yang J.C."/>
            <person name="Madupu R."/>
            <person name="Durkin A.S."/>
            <person name="Ekborg N.A."/>
            <person name="Pedamallu C.S."/>
            <person name="Hostetler J.B."/>
            <person name="Radune D."/>
            <person name="Toms B.S."/>
            <person name="Henrissat B."/>
            <person name="Coutinho P.M."/>
            <person name="Schwarz S."/>
            <person name="Field L."/>
            <person name="Trindade-Silva A.E."/>
            <person name="Soares C.A.G."/>
            <person name="Elshahawi S."/>
            <person name="Hanora A."/>
            <person name="Schmidt E.W."/>
            <person name="Haygood M.G."/>
            <person name="Posfai J."/>
            <person name="Benner J."/>
            <person name="Madinger C."/>
            <person name="Nove J."/>
            <person name="Anton B."/>
            <person name="Chaudhary K."/>
            <person name="Foster J."/>
            <person name="Holman A."/>
            <person name="Kumar S."/>
            <person name="Lessard P.A."/>
            <person name="Luyten Y.A."/>
            <person name="Slatko B."/>
            <person name="Wood N."/>
            <person name="Wu B."/>
            <person name="Teplitski M."/>
            <person name="Mougous J.D."/>
            <person name="Ward N."/>
            <person name="Eisen J.A."/>
            <person name="Badger J.H."/>
            <person name="Distel D.L."/>
        </authorList>
    </citation>
    <scope>NUCLEOTIDE SEQUENCE [LARGE SCALE GENOMIC DNA]</scope>
    <source>
        <strain evidence="2">ATCC 39867 / T7901</strain>
    </source>
</reference>
<protein>
    <submittedName>
        <fullName evidence="1">Uncharacterized protein</fullName>
    </submittedName>
</protein>
<evidence type="ECO:0000313" key="1">
    <source>
        <dbReference type="EMBL" id="ACR13519.1"/>
    </source>
</evidence>
<accession>C5BR52</accession>
<proteinExistence type="predicted"/>
<dbReference type="AlphaFoldDB" id="C5BR52"/>
<dbReference type="OrthoDB" id="6958576at2"/>
<dbReference type="GeneID" id="58408890"/>
<dbReference type="EMBL" id="CP001614">
    <property type="protein sequence ID" value="ACR13519.1"/>
    <property type="molecule type" value="Genomic_DNA"/>
</dbReference>
<dbReference type="HOGENOM" id="CLU_144114_0_0_6"/>
<dbReference type="KEGG" id="ttu:TERTU_1131"/>
<evidence type="ECO:0000313" key="2">
    <source>
        <dbReference type="Proteomes" id="UP000009080"/>
    </source>
</evidence>
<gene>
    <name evidence="1" type="ordered locus">TERTU_1131</name>
</gene>
<keyword evidence="2" id="KW-1185">Reference proteome</keyword>
<dbReference type="STRING" id="377629.TERTU_1131"/>
<name>C5BR52_TERTT</name>
<dbReference type="RefSeq" id="WP_015819633.1">
    <property type="nucleotide sequence ID" value="NC_012997.1"/>
</dbReference>